<dbReference type="InterPro" id="IPR010721">
    <property type="entry name" value="UstE-like"/>
</dbReference>
<feature type="signal peptide" evidence="2">
    <location>
        <begin position="1"/>
        <end position="22"/>
    </location>
</feature>
<feature type="chain" id="PRO_5031359278" description="Steroid 5-alpha reductase C-terminal domain-containing protein" evidence="2">
    <location>
        <begin position="23"/>
        <end position="323"/>
    </location>
</feature>
<gene>
    <name evidence="3" type="ORF">CAUS1442_LOCUS10255</name>
</gene>
<reference evidence="3" key="1">
    <citation type="submission" date="2021-01" db="EMBL/GenBank/DDBJ databases">
        <authorList>
            <person name="Corre E."/>
            <person name="Pelletier E."/>
            <person name="Niang G."/>
            <person name="Scheremetjew M."/>
            <person name="Finn R."/>
            <person name="Kale V."/>
            <person name="Holt S."/>
            <person name="Cochrane G."/>
            <person name="Meng A."/>
            <person name="Brown T."/>
            <person name="Cohen L."/>
        </authorList>
    </citation>
    <scope>NUCLEOTIDE SEQUENCE</scope>
    <source>
        <strain evidence="3">CCMP3328</strain>
    </source>
</reference>
<dbReference type="PROSITE" id="PS50244">
    <property type="entry name" value="S5A_REDUCTASE"/>
    <property type="match status" value="1"/>
</dbReference>
<accession>A0A7R9WXV5</accession>
<protein>
    <recommendedName>
        <fullName evidence="4">Steroid 5-alpha reductase C-terminal domain-containing protein</fullName>
    </recommendedName>
</protein>
<evidence type="ECO:0000256" key="1">
    <source>
        <dbReference type="SAM" id="Phobius"/>
    </source>
</evidence>
<organism evidence="3">
    <name type="scientific">Craspedostauros australis</name>
    <dbReference type="NCBI Taxonomy" id="1486917"/>
    <lineage>
        <taxon>Eukaryota</taxon>
        <taxon>Sar</taxon>
        <taxon>Stramenopiles</taxon>
        <taxon>Ochrophyta</taxon>
        <taxon>Bacillariophyta</taxon>
        <taxon>Bacillariophyceae</taxon>
        <taxon>Bacillariophycidae</taxon>
        <taxon>Naviculales</taxon>
        <taxon>Naviculaceae</taxon>
        <taxon>Craspedostauros</taxon>
    </lineage>
</organism>
<keyword evidence="1" id="KW-1133">Transmembrane helix</keyword>
<feature type="transmembrane region" description="Helical" evidence="1">
    <location>
        <begin position="96"/>
        <end position="115"/>
    </location>
</feature>
<dbReference type="GO" id="GO:0016020">
    <property type="term" value="C:membrane"/>
    <property type="evidence" value="ECO:0007669"/>
    <property type="project" value="TreeGrafter"/>
</dbReference>
<feature type="transmembrane region" description="Helical" evidence="1">
    <location>
        <begin position="249"/>
        <end position="268"/>
    </location>
</feature>
<sequence length="323" mass="35076">MKMRRAMLALAALLLDSTTAWTTVPRSVITTTPPAIIPHGGAAMMPTAIPPEIVTSFVPPLACMFLRYDYIVSYGYGGALALTGIVLHAVAPLQSAILTLYGVRLCLFLLARNLFSQRMQEMQQRIEAKALARNSDDTSWLQRKLKLLPLAVSCGYLYYGLSAPLLLQSTTNVATQICAAGTALGFAIAALGDTTKSWVKRNDPDALVTSGIYSVLRHPNYTGEIIGWTMNCAAGVAGAIHGNLRRGALAWYMTSSVLGWLGIVFVLMQATGGLEQRQKEKYGDRAEYKEWIDKTWSGWMVAKKETPPVIKVSDTVEEGGTGI</sequence>
<feature type="transmembrane region" description="Helical" evidence="1">
    <location>
        <begin position="70"/>
        <end position="90"/>
    </location>
</feature>
<feature type="transmembrane region" description="Helical" evidence="1">
    <location>
        <begin position="147"/>
        <end position="167"/>
    </location>
</feature>
<name>A0A7R9WXV5_9STRA</name>
<dbReference type="Gene3D" id="1.20.120.1630">
    <property type="match status" value="1"/>
</dbReference>
<dbReference type="EMBL" id="HBEF01016416">
    <property type="protein sequence ID" value="CAD8338127.1"/>
    <property type="molecule type" value="Transcribed_RNA"/>
</dbReference>
<keyword evidence="1" id="KW-0812">Transmembrane</keyword>
<proteinExistence type="predicted"/>
<evidence type="ECO:0000256" key="2">
    <source>
        <dbReference type="SAM" id="SignalP"/>
    </source>
</evidence>
<dbReference type="PANTHER" id="PTHR32251">
    <property type="entry name" value="3-OXO-5-ALPHA-STEROID 4-DEHYDROGENASE"/>
    <property type="match status" value="1"/>
</dbReference>
<evidence type="ECO:0000313" key="3">
    <source>
        <dbReference type="EMBL" id="CAD8338127.1"/>
    </source>
</evidence>
<keyword evidence="2" id="KW-0732">Signal</keyword>
<feature type="transmembrane region" description="Helical" evidence="1">
    <location>
        <begin position="173"/>
        <end position="192"/>
    </location>
</feature>
<evidence type="ECO:0008006" key="4">
    <source>
        <dbReference type="Google" id="ProtNLM"/>
    </source>
</evidence>
<keyword evidence="1" id="KW-0472">Membrane</keyword>
<dbReference type="Pfam" id="PF06966">
    <property type="entry name" value="DUF1295"/>
    <property type="match status" value="1"/>
</dbReference>
<dbReference type="AlphaFoldDB" id="A0A7R9WXV5"/>
<dbReference type="PANTHER" id="PTHR32251:SF15">
    <property type="entry name" value="3-OXO-5-ALPHA-STEROID 4-DEHYDROGENASE (DUF1295)"/>
    <property type="match status" value="1"/>
</dbReference>